<evidence type="ECO:0000256" key="1">
    <source>
        <dbReference type="ARBA" id="ARBA00001946"/>
    </source>
</evidence>
<dbReference type="SUPFAM" id="SSF48576">
    <property type="entry name" value="Terpenoid synthases"/>
    <property type="match status" value="1"/>
</dbReference>
<comment type="similarity">
    <text evidence="2">Belongs to the FPP/GGPP synthase family.</text>
</comment>
<sequence>MVKELAAASGAAGMCLGQALDLSAEGKKVDVDTLETIHRNKTGALIRCAVRLGALAAGKKGPHTFHSWIPFSNAIGLAFQVQDDILDIISDTETLGKPQGSDIAAEKSTYPALLGLGARNRKQCFFIKKHYKRWMQSPTIQSNWKCSPGISSSARIKISSAKTNL</sequence>
<evidence type="ECO:0000256" key="5">
    <source>
        <dbReference type="ARBA" id="ARBA00022842"/>
    </source>
</evidence>
<keyword evidence="5" id="KW-0460">Magnesium</keyword>
<dbReference type="EC" id="2.5.1.10" evidence="7"/>
<evidence type="ECO:0000256" key="3">
    <source>
        <dbReference type="ARBA" id="ARBA00022679"/>
    </source>
</evidence>
<evidence type="ECO:0000256" key="6">
    <source>
        <dbReference type="ARBA" id="ARBA00023229"/>
    </source>
</evidence>
<accession>A0A377J950</accession>
<dbReference type="PROSITE" id="PS00444">
    <property type="entry name" value="POLYPRENYL_SYNTHASE_2"/>
    <property type="match status" value="1"/>
</dbReference>
<evidence type="ECO:0000256" key="4">
    <source>
        <dbReference type="ARBA" id="ARBA00022723"/>
    </source>
</evidence>
<dbReference type="GO" id="GO:0004337">
    <property type="term" value="F:(2E,6E)-farnesyl diphosphate synthase activity"/>
    <property type="evidence" value="ECO:0007669"/>
    <property type="project" value="UniProtKB-EC"/>
</dbReference>
<evidence type="ECO:0000313" key="7">
    <source>
        <dbReference type="EMBL" id="STO98996.1"/>
    </source>
</evidence>
<dbReference type="PANTHER" id="PTHR43281:SF1">
    <property type="entry name" value="FARNESYL DIPHOSPHATE SYNTHASE"/>
    <property type="match status" value="1"/>
</dbReference>
<dbReference type="InterPro" id="IPR008949">
    <property type="entry name" value="Isoprenoid_synthase_dom_sf"/>
</dbReference>
<keyword evidence="6" id="KW-0414">Isoprene biosynthesis</keyword>
<comment type="cofactor">
    <cofactor evidence="1">
        <name>Mg(2+)</name>
        <dbReference type="ChEBI" id="CHEBI:18420"/>
    </cofactor>
</comment>
<keyword evidence="3 7" id="KW-0808">Transferase</keyword>
<evidence type="ECO:0000313" key="8">
    <source>
        <dbReference type="Proteomes" id="UP000254512"/>
    </source>
</evidence>
<dbReference type="Proteomes" id="UP000254512">
    <property type="component" value="Unassembled WGS sequence"/>
</dbReference>
<dbReference type="EMBL" id="UGHD01000005">
    <property type="protein sequence ID" value="STO98996.1"/>
    <property type="molecule type" value="Genomic_DNA"/>
</dbReference>
<dbReference type="InterPro" id="IPR033749">
    <property type="entry name" value="Polyprenyl_synt_CS"/>
</dbReference>
<dbReference type="AlphaFoldDB" id="A0A377J950"/>
<proteinExistence type="inferred from homology"/>
<dbReference type="GO" id="GO:0008299">
    <property type="term" value="P:isoprenoid biosynthetic process"/>
    <property type="evidence" value="ECO:0007669"/>
    <property type="project" value="UniProtKB-KW"/>
</dbReference>
<reference evidence="7 8" key="1">
    <citation type="submission" date="2018-06" db="EMBL/GenBank/DDBJ databases">
        <authorList>
            <consortium name="Pathogen Informatics"/>
            <person name="Doyle S."/>
        </authorList>
    </citation>
    <scope>NUCLEOTIDE SEQUENCE [LARGE SCALE GENOMIC DNA]</scope>
    <source>
        <strain evidence="7 8">NCTC11645</strain>
    </source>
</reference>
<keyword evidence="4" id="KW-0479">Metal-binding</keyword>
<protein>
    <submittedName>
        <fullName evidence="7">Farnesyl diphosphate synthase</fullName>
        <ecNumber evidence="7">2.5.1.10</ecNumber>
    </submittedName>
</protein>
<dbReference type="InterPro" id="IPR000092">
    <property type="entry name" value="Polyprenyl_synt"/>
</dbReference>
<evidence type="ECO:0000256" key="2">
    <source>
        <dbReference type="ARBA" id="ARBA00006706"/>
    </source>
</evidence>
<gene>
    <name evidence="7" type="primary">ispA_3</name>
    <name evidence="7" type="ORF">NCTC11645_03793</name>
</gene>
<dbReference type="Pfam" id="PF00348">
    <property type="entry name" value="polyprenyl_synt"/>
    <property type="match status" value="1"/>
</dbReference>
<name>A0A377J950_GRIHO</name>
<dbReference type="GO" id="GO:0046872">
    <property type="term" value="F:metal ion binding"/>
    <property type="evidence" value="ECO:0007669"/>
    <property type="project" value="UniProtKB-KW"/>
</dbReference>
<dbReference type="PANTHER" id="PTHR43281">
    <property type="entry name" value="FARNESYL DIPHOSPHATE SYNTHASE"/>
    <property type="match status" value="1"/>
</dbReference>
<dbReference type="Gene3D" id="1.10.600.10">
    <property type="entry name" value="Farnesyl Diphosphate Synthase"/>
    <property type="match status" value="1"/>
</dbReference>
<organism evidence="7 8">
    <name type="scientific">Grimontia hollisae</name>
    <name type="common">Vibrio hollisae</name>
    <dbReference type="NCBI Taxonomy" id="673"/>
    <lineage>
        <taxon>Bacteria</taxon>
        <taxon>Pseudomonadati</taxon>
        <taxon>Pseudomonadota</taxon>
        <taxon>Gammaproteobacteria</taxon>
        <taxon>Vibrionales</taxon>
        <taxon>Vibrionaceae</taxon>
        <taxon>Grimontia</taxon>
    </lineage>
</organism>